<keyword evidence="2" id="KW-1185">Reference proteome</keyword>
<accession>A0ABS6F664</accession>
<evidence type="ECO:0000313" key="2">
    <source>
        <dbReference type="Proteomes" id="UP000736583"/>
    </source>
</evidence>
<name>A0ABS6F664_9CLOT</name>
<proteinExistence type="predicted"/>
<gene>
    <name evidence="1" type="ORF">KQI89_15185</name>
</gene>
<evidence type="ECO:0008006" key="3">
    <source>
        <dbReference type="Google" id="ProtNLM"/>
    </source>
</evidence>
<dbReference type="RefSeq" id="WP_216457774.1">
    <property type="nucleotide sequence ID" value="NZ_JAHLQL010000006.1"/>
</dbReference>
<organism evidence="1 2">
    <name type="scientific">Clostridium simiarum</name>
    <dbReference type="NCBI Taxonomy" id="2841506"/>
    <lineage>
        <taxon>Bacteria</taxon>
        <taxon>Bacillati</taxon>
        <taxon>Bacillota</taxon>
        <taxon>Clostridia</taxon>
        <taxon>Eubacteriales</taxon>
        <taxon>Clostridiaceae</taxon>
        <taxon>Clostridium</taxon>
    </lineage>
</organism>
<sequence length="219" mass="24935">MAKNSIKLNDLIGLSLNHFIEKTDGMSYSKRALLWFKVNLNKKVTSSELAQIPGKGGNPISHNMRRIFELRDEQGYDIVNWKDNERTNLNLKVDEWVLLSLEPIEENIRSRGVNKRIAFEVFSRDHFTCQTCGRTPQDDDPFKPGHKVTLHVGHIIAHKSNHNGDNKELTADDFITMCNVCNEGAKNSDIPTITLLDRVKASSVNEKQAIYDFLKNSLN</sequence>
<evidence type="ECO:0000313" key="1">
    <source>
        <dbReference type="EMBL" id="MBU5593093.1"/>
    </source>
</evidence>
<comment type="caution">
    <text evidence="1">The sequence shown here is derived from an EMBL/GenBank/DDBJ whole genome shotgun (WGS) entry which is preliminary data.</text>
</comment>
<dbReference type="Proteomes" id="UP000736583">
    <property type="component" value="Unassembled WGS sequence"/>
</dbReference>
<dbReference type="EMBL" id="JAHLQL010000006">
    <property type="protein sequence ID" value="MBU5593093.1"/>
    <property type="molecule type" value="Genomic_DNA"/>
</dbReference>
<protein>
    <recommendedName>
        <fullName evidence="3">HNH endonuclease</fullName>
    </recommendedName>
</protein>
<reference evidence="1 2" key="1">
    <citation type="submission" date="2021-06" db="EMBL/GenBank/DDBJ databases">
        <authorList>
            <person name="Sun Q."/>
            <person name="Li D."/>
        </authorList>
    </citation>
    <scope>NUCLEOTIDE SEQUENCE [LARGE SCALE GENOMIC DNA]</scope>
    <source>
        <strain evidence="1 2">MSJ-4</strain>
    </source>
</reference>